<feature type="region of interest" description="Disordered" evidence="1">
    <location>
        <begin position="610"/>
        <end position="637"/>
    </location>
</feature>
<keyword evidence="7" id="KW-1185">Reference proteome</keyword>
<name>A0A317ZU51_9MICO</name>
<feature type="compositionally biased region" description="Gly residues" evidence="1">
    <location>
        <begin position="618"/>
        <end position="637"/>
    </location>
</feature>
<organism evidence="6 7">
    <name type="scientific">Cryobacterium arcticum</name>
    <dbReference type="NCBI Taxonomy" id="670052"/>
    <lineage>
        <taxon>Bacteria</taxon>
        <taxon>Bacillati</taxon>
        <taxon>Actinomycetota</taxon>
        <taxon>Actinomycetes</taxon>
        <taxon>Micrococcales</taxon>
        <taxon>Microbacteriaceae</taxon>
        <taxon>Cryobacterium</taxon>
    </lineage>
</organism>
<evidence type="ECO:0000256" key="3">
    <source>
        <dbReference type="SAM" id="SignalP"/>
    </source>
</evidence>
<keyword evidence="2" id="KW-0812">Transmembrane</keyword>
<keyword evidence="2" id="KW-1133">Transmembrane helix</keyword>
<feature type="transmembrane region" description="Helical" evidence="2">
    <location>
        <begin position="434"/>
        <end position="455"/>
    </location>
</feature>
<evidence type="ECO:0000259" key="5">
    <source>
        <dbReference type="Pfam" id="PF20990"/>
    </source>
</evidence>
<keyword evidence="3" id="KW-0732">Signal</keyword>
<dbReference type="OrthoDB" id="4973253at2"/>
<gene>
    <name evidence="6" type="ORF">CTB96_06890</name>
</gene>
<sequence length="637" mass="66388">MRRPVRLLFSLAFTTLTVAGLAGLAGTSAVAQPAPAPAPAVAAAAVPAVVTAGVDDFTFASMHADYRLGVDAEGHSTLATTETLVAQFPETDQNRGIRRLIPTHYQGQPTGLSIDSVTDETGAAREYETDDDDDDTGADYLSVTIAADDYVHGTQTYVISYHQTNVTLFPDNADDEEFYWEVKGTGWAQPFGTVSATLHVAPELVPNLTGQTRCLQGGASSAAACDGLDSEADGDEWVIDVSAANLGPHEGLTLVAGFTAGTFVPRDDSFTANPFPTIALLAALVALVATVIAVILRRTRWGDRPGRPTIIAEYLPPKGVNLLQAGDVLGSRASSKAITAQLLQFAVRGNVRVLEGEGKNHYLLELRSREGLDPTEKAVLTAFFPTKDKVGTVRDLKKKASKLGTALQKVRKDARALMLTENLRQTMGGAARGWLLTIGIAAGLVAIVASVISFATEVAGVWPLLFLVAGLAASIVTLVVLAEVRPLTGSGAELRDYLKGVILYISLAEADRLRVLQSPQGALRTPYRPDDGTIAGGTEPVQVLKLYERLLPIAVLTGQEKEWSTVLGDYYAGINEQPGWYAGTAPFNAAYFATGVAAFSTSTSSAFSGSASSSSSSGMGGGGSVGGGGGGGGGGGV</sequence>
<evidence type="ECO:0000256" key="2">
    <source>
        <dbReference type="SAM" id="Phobius"/>
    </source>
</evidence>
<feature type="chain" id="PRO_5016423383" evidence="3">
    <location>
        <begin position="32"/>
        <end position="637"/>
    </location>
</feature>
<dbReference type="Pfam" id="PF20990">
    <property type="entry name" value="DUF2207_C"/>
    <property type="match status" value="1"/>
</dbReference>
<evidence type="ECO:0000313" key="6">
    <source>
        <dbReference type="EMBL" id="PXA70787.1"/>
    </source>
</evidence>
<accession>A0A317ZU51</accession>
<dbReference type="InterPro" id="IPR018702">
    <property type="entry name" value="DUF2207"/>
</dbReference>
<reference evidence="6 7" key="1">
    <citation type="submission" date="2018-05" db="EMBL/GenBank/DDBJ databases">
        <title>Genetic diversity of glacier-inhabiting Cryobacterium bacteria in China and description of Cryobacterium mengkeensis sp. nov. and Arthrobacter glacialis sp. nov.</title>
        <authorList>
            <person name="Liu Q."/>
            <person name="Xin Y.-H."/>
        </authorList>
    </citation>
    <scope>NUCLEOTIDE SEQUENCE [LARGE SCALE GENOMIC DNA]</scope>
    <source>
        <strain evidence="6 7">SK-1</strain>
    </source>
</reference>
<feature type="transmembrane region" description="Helical" evidence="2">
    <location>
        <begin position="275"/>
        <end position="296"/>
    </location>
</feature>
<protein>
    <submittedName>
        <fullName evidence="6">DUF2207 domain-containing protein</fullName>
    </submittedName>
</protein>
<dbReference type="Pfam" id="PF09972">
    <property type="entry name" value="DUF2207"/>
    <property type="match status" value="1"/>
</dbReference>
<dbReference type="RefSeq" id="WP_110126166.1">
    <property type="nucleotide sequence ID" value="NZ_QHLY01000007.1"/>
</dbReference>
<feature type="domain" description="Predicted membrane protein YciQ-like C-terminal" evidence="5">
    <location>
        <begin position="316"/>
        <end position="565"/>
    </location>
</feature>
<dbReference type="AlphaFoldDB" id="A0A317ZU51"/>
<proteinExistence type="predicted"/>
<evidence type="ECO:0000259" key="4">
    <source>
        <dbReference type="Pfam" id="PF09972"/>
    </source>
</evidence>
<keyword evidence="2" id="KW-0472">Membrane</keyword>
<comment type="caution">
    <text evidence="6">The sequence shown here is derived from an EMBL/GenBank/DDBJ whole genome shotgun (WGS) entry which is preliminary data.</text>
</comment>
<evidence type="ECO:0000313" key="7">
    <source>
        <dbReference type="Proteomes" id="UP000246722"/>
    </source>
</evidence>
<dbReference type="EMBL" id="QHLY01000007">
    <property type="protein sequence ID" value="PXA70787.1"/>
    <property type="molecule type" value="Genomic_DNA"/>
</dbReference>
<feature type="signal peptide" evidence="3">
    <location>
        <begin position="1"/>
        <end position="31"/>
    </location>
</feature>
<dbReference type="Proteomes" id="UP000246722">
    <property type="component" value="Unassembled WGS sequence"/>
</dbReference>
<evidence type="ECO:0000256" key="1">
    <source>
        <dbReference type="SAM" id="MobiDB-lite"/>
    </source>
</evidence>
<dbReference type="InterPro" id="IPR048389">
    <property type="entry name" value="YciQ-like_C"/>
</dbReference>
<feature type="transmembrane region" description="Helical" evidence="2">
    <location>
        <begin position="461"/>
        <end position="482"/>
    </location>
</feature>
<feature type="domain" description="DUF2207" evidence="4">
    <location>
        <begin position="70"/>
        <end position="258"/>
    </location>
</feature>